<feature type="transmembrane region" description="Helical" evidence="1">
    <location>
        <begin position="32"/>
        <end position="50"/>
    </location>
</feature>
<keyword evidence="1" id="KW-0472">Membrane</keyword>
<dbReference type="RefSeq" id="WP_154459409.1">
    <property type="nucleotide sequence ID" value="NZ_VUMM01000002.1"/>
</dbReference>
<evidence type="ECO:0000313" key="3">
    <source>
        <dbReference type="Proteomes" id="UP000470082"/>
    </source>
</evidence>
<gene>
    <name evidence="2" type="ORF">FYJ50_02210</name>
</gene>
<name>A0A7X2N1X1_9FIRM</name>
<keyword evidence="1" id="KW-0812">Transmembrane</keyword>
<organism evidence="2 3">
    <name type="scientific">Floccifex porci</name>
    <dbReference type="NCBI Taxonomy" id="2606629"/>
    <lineage>
        <taxon>Bacteria</taxon>
        <taxon>Bacillati</taxon>
        <taxon>Bacillota</taxon>
        <taxon>Erysipelotrichia</taxon>
        <taxon>Erysipelotrichales</taxon>
        <taxon>Erysipelotrichaceae</taxon>
        <taxon>Floccifex</taxon>
    </lineage>
</organism>
<evidence type="ECO:0000313" key="2">
    <source>
        <dbReference type="EMBL" id="MSS00942.1"/>
    </source>
</evidence>
<evidence type="ECO:0000256" key="1">
    <source>
        <dbReference type="SAM" id="Phobius"/>
    </source>
</evidence>
<reference evidence="2 3" key="1">
    <citation type="submission" date="2019-08" db="EMBL/GenBank/DDBJ databases">
        <title>In-depth cultivation of the pig gut microbiome towards novel bacterial diversity and tailored functional studies.</title>
        <authorList>
            <person name="Wylensek D."/>
            <person name="Hitch T.C.A."/>
            <person name="Clavel T."/>
        </authorList>
    </citation>
    <scope>NUCLEOTIDE SEQUENCE [LARGE SCALE GENOMIC DNA]</scope>
    <source>
        <strain evidence="2 3">LKV-178-WT-2G</strain>
    </source>
</reference>
<keyword evidence="1" id="KW-1133">Transmembrane helix</keyword>
<keyword evidence="3" id="KW-1185">Reference proteome</keyword>
<sequence>MKKSDILIILFGFLIVIACFIGYLYFHLNETVFYIICGITFATVVLYFYIRNYKDSSYGAKFHDRY</sequence>
<dbReference type="PROSITE" id="PS51257">
    <property type="entry name" value="PROKAR_LIPOPROTEIN"/>
    <property type="match status" value="1"/>
</dbReference>
<protein>
    <submittedName>
        <fullName evidence="2">Uncharacterized protein</fullName>
    </submittedName>
</protein>
<dbReference type="EMBL" id="VUMM01000002">
    <property type="protein sequence ID" value="MSS00942.1"/>
    <property type="molecule type" value="Genomic_DNA"/>
</dbReference>
<comment type="caution">
    <text evidence="2">The sequence shown here is derived from an EMBL/GenBank/DDBJ whole genome shotgun (WGS) entry which is preliminary data.</text>
</comment>
<dbReference type="AlphaFoldDB" id="A0A7X2N1X1"/>
<dbReference type="Proteomes" id="UP000470082">
    <property type="component" value="Unassembled WGS sequence"/>
</dbReference>
<accession>A0A7X2N1X1</accession>
<proteinExistence type="predicted"/>
<feature type="transmembrane region" description="Helical" evidence="1">
    <location>
        <begin position="7"/>
        <end position="26"/>
    </location>
</feature>